<comment type="similarity">
    <text evidence="2 9">Belongs to the mitochondrial carrier (TC 2.A.29) family.</text>
</comment>
<dbReference type="PANTHER" id="PTHR45678">
    <property type="entry name" value="MITOCHONDRIAL 2-OXODICARBOXYLATE CARRIER 1-RELATED"/>
    <property type="match status" value="1"/>
</dbReference>
<dbReference type="InterPro" id="IPR051028">
    <property type="entry name" value="Mito_Solute_Carrier"/>
</dbReference>
<keyword evidence="5" id="KW-1133">Transmembrane helix</keyword>
<evidence type="ECO:0000256" key="9">
    <source>
        <dbReference type="RuleBase" id="RU000488"/>
    </source>
</evidence>
<dbReference type="GO" id="GO:0022857">
    <property type="term" value="F:transmembrane transporter activity"/>
    <property type="evidence" value="ECO:0007669"/>
    <property type="project" value="TreeGrafter"/>
</dbReference>
<evidence type="ECO:0000256" key="3">
    <source>
        <dbReference type="ARBA" id="ARBA00022692"/>
    </source>
</evidence>
<evidence type="ECO:0000256" key="5">
    <source>
        <dbReference type="ARBA" id="ARBA00022989"/>
    </source>
</evidence>
<evidence type="ECO:0000313" key="10">
    <source>
        <dbReference type="Proteomes" id="UP000887540"/>
    </source>
</evidence>
<dbReference type="Pfam" id="PF00153">
    <property type="entry name" value="Mito_carr"/>
    <property type="match status" value="1"/>
</dbReference>
<keyword evidence="9" id="KW-0813">Transport</keyword>
<name>A0A914D0U4_9BILA</name>
<evidence type="ECO:0000256" key="7">
    <source>
        <dbReference type="ARBA" id="ARBA00023136"/>
    </source>
</evidence>
<evidence type="ECO:0000256" key="6">
    <source>
        <dbReference type="ARBA" id="ARBA00023128"/>
    </source>
</evidence>
<dbReference type="Gene3D" id="1.50.40.10">
    <property type="entry name" value="Mitochondrial carrier domain"/>
    <property type="match status" value="1"/>
</dbReference>
<evidence type="ECO:0000256" key="4">
    <source>
        <dbReference type="ARBA" id="ARBA00022792"/>
    </source>
</evidence>
<keyword evidence="10" id="KW-1185">Reference proteome</keyword>
<dbReference type="InterPro" id="IPR018108">
    <property type="entry name" value="MCP_transmembrane"/>
</dbReference>
<dbReference type="SUPFAM" id="SSF103506">
    <property type="entry name" value="Mitochondrial carrier"/>
    <property type="match status" value="1"/>
</dbReference>
<evidence type="ECO:0000256" key="1">
    <source>
        <dbReference type="ARBA" id="ARBA00004448"/>
    </source>
</evidence>
<evidence type="ECO:0000256" key="2">
    <source>
        <dbReference type="ARBA" id="ARBA00006375"/>
    </source>
</evidence>
<dbReference type="InterPro" id="IPR023395">
    <property type="entry name" value="MCP_dom_sf"/>
</dbReference>
<reference evidence="11" key="1">
    <citation type="submission" date="2022-11" db="UniProtKB">
        <authorList>
            <consortium name="WormBaseParasite"/>
        </authorList>
    </citation>
    <scope>IDENTIFICATION</scope>
</reference>
<dbReference type="Proteomes" id="UP000887540">
    <property type="component" value="Unplaced"/>
</dbReference>
<protein>
    <submittedName>
        <fullName evidence="11">Mitochondrial 2-oxoglutarate/malate carrier protein</fullName>
    </submittedName>
</protein>
<dbReference type="PROSITE" id="PS50920">
    <property type="entry name" value="SOLCAR"/>
    <property type="match status" value="1"/>
</dbReference>
<feature type="repeat" description="Solcar" evidence="8">
    <location>
        <begin position="8"/>
        <end position="77"/>
    </location>
</feature>
<dbReference type="WBParaSite" id="ACRNAN_scaffold17222.g16949.t1">
    <property type="protein sequence ID" value="ACRNAN_scaffold17222.g16949.t1"/>
    <property type="gene ID" value="ACRNAN_scaffold17222.g16949"/>
</dbReference>
<keyword evidence="3 8" id="KW-0812">Transmembrane</keyword>
<evidence type="ECO:0000256" key="8">
    <source>
        <dbReference type="PROSITE-ProRule" id="PRU00282"/>
    </source>
</evidence>
<keyword evidence="7 8" id="KW-0472">Membrane</keyword>
<comment type="subcellular location">
    <subcellularLocation>
        <location evidence="1">Mitochondrion inner membrane</location>
        <topology evidence="1">Multi-pass membrane protein</topology>
    </subcellularLocation>
</comment>
<keyword evidence="6" id="KW-0496">Mitochondrion</keyword>
<proteinExistence type="inferred from homology"/>
<dbReference type="AlphaFoldDB" id="A0A914D0U4"/>
<keyword evidence="4" id="KW-0999">Mitochondrion inner membrane</keyword>
<organism evidence="10 11">
    <name type="scientific">Acrobeloides nanus</name>
    <dbReference type="NCBI Taxonomy" id="290746"/>
    <lineage>
        <taxon>Eukaryota</taxon>
        <taxon>Metazoa</taxon>
        <taxon>Ecdysozoa</taxon>
        <taxon>Nematoda</taxon>
        <taxon>Chromadorea</taxon>
        <taxon>Rhabditida</taxon>
        <taxon>Tylenchina</taxon>
        <taxon>Cephalobomorpha</taxon>
        <taxon>Cephaloboidea</taxon>
        <taxon>Cephalobidae</taxon>
        <taxon>Acrobeloides</taxon>
    </lineage>
</organism>
<dbReference type="GO" id="GO:0005743">
    <property type="term" value="C:mitochondrial inner membrane"/>
    <property type="evidence" value="ECO:0007669"/>
    <property type="project" value="UniProtKB-SubCell"/>
</dbReference>
<sequence>MSNTQETIPNAVKFAFGGLAGMGGTLFVQPLDLVKNRMQLSGTTGKKEYRSSFHALRTIIASEGVFAVYNGLSAGLA</sequence>
<evidence type="ECO:0000313" key="11">
    <source>
        <dbReference type="WBParaSite" id="ACRNAN_scaffold17222.g16949.t1"/>
    </source>
</evidence>
<dbReference type="PANTHER" id="PTHR45678:SF9">
    <property type="entry name" value="CALCIUM-BINDING MITOCHONDRIAL CARRIER PROTEIN ARALAR1"/>
    <property type="match status" value="1"/>
</dbReference>
<accession>A0A914D0U4</accession>